<keyword evidence="3" id="KW-1185">Reference proteome</keyword>
<evidence type="ECO:0000313" key="2">
    <source>
        <dbReference type="EMBL" id="GAU98832.1"/>
    </source>
</evidence>
<protein>
    <submittedName>
        <fullName evidence="2">Uncharacterized protein</fullName>
    </submittedName>
</protein>
<dbReference type="AlphaFoldDB" id="A0A1D1VFH9"/>
<gene>
    <name evidence="2" type="primary">RvY_09922-1</name>
    <name evidence="2" type="synonym">RvY_09922.1</name>
    <name evidence="2" type="ORF">RvY_09922</name>
</gene>
<proteinExistence type="predicted"/>
<organism evidence="2 3">
    <name type="scientific">Ramazzottius varieornatus</name>
    <name type="common">Water bear</name>
    <name type="synonym">Tardigrade</name>
    <dbReference type="NCBI Taxonomy" id="947166"/>
    <lineage>
        <taxon>Eukaryota</taxon>
        <taxon>Metazoa</taxon>
        <taxon>Ecdysozoa</taxon>
        <taxon>Tardigrada</taxon>
        <taxon>Eutardigrada</taxon>
        <taxon>Parachela</taxon>
        <taxon>Hypsibioidea</taxon>
        <taxon>Ramazzottiidae</taxon>
        <taxon>Ramazzottius</taxon>
    </lineage>
</organism>
<sequence>MKSFNRPSRYPGQRRNGTINKGEGFPIKELAAHFAPRHEQDDSSTAPPSTVTSCTFFPTFELENH</sequence>
<dbReference type="Proteomes" id="UP000186922">
    <property type="component" value="Unassembled WGS sequence"/>
</dbReference>
<accession>A0A1D1VFH9</accession>
<feature type="region of interest" description="Disordered" evidence="1">
    <location>
        <begin position="1"/>
        <end position="53"/>
    </location>
</feature>
<reference evidence="2 3" key="1">
    <citation type="journal article" date="2016" name="Nat. Commun.">
        <title>Extremotolerant tardigrade genome and improved radiotolerance of human cultured cells by tardigrade-unique protein.</title>
        <authorList>
            <person name="Hashimoto T."/>
            <person name="Horikawa D.D."/>
            <person name="Saito Y."/>
            <person name="Kuwahara H."/>
            <person name="Kozuka-Hata H."/>
            <person name="Shin-I T."/>
            <person name="Minakuchi Y."/>
            <person name="Ohishi K."/>
            <person name="Motoyama A."/>
            <person name="Aizu T."/>
            <person name="Enomoto A."/>
            <person name="Kondo K."/>
            <person name="Tanaka S."/>
            <person name="Hara Y."/>
            <person name="Koshikawa S."/>
            <person name="Sagara H."/>
            <person name="Miura T."/>
            <person name="Yokobori S."/>
            <person name="Miyagawa K."/>
            <person name="Suzuki Y."/>
            <person name="Kubo T."/>
            <person name="Oyama M."/>
            <person name="Kohara Y."/>
            <person name="Fujiyama A."/>
            <person name="Arakawa K."/>
            <person name="Katayama T."/>
            <person name="Toyoda A."/>
            <person name="Kunieda T."/>
        </authorList>
    </citation>
    <scope>NUCLEOTIDE SEQUENCE [LARGE SCALE GENOMIC DNA]</scope>
    <source>
        <strain evidence="2 3">YOKOZUNA-1</strain>
    </source>
</reference>
<evidence type="ECO:0000256" key="1">
    <source>
        <dbReference type="SAM" id="MobiDB-lite"/>
    </source>
</evidence>
<dbReference type="EMBL" id="BDGG01000005">
    <property type="protein sequence ID" value="GAU98832.1"/>
    <property type="molecule type" value="Genomic_DNA"/>
</dbReference>
<name>A0A1D1VFH9_RAMVA</name>
<comment type="caution">
    <text evidence="2">The sequence shown here is derived from an EMBL/GenBank/DDBJ whole genome shotgun (WGS) entry which is preliminary data.</text>
</comment>
<feature type="compositionally biased region" description="Polar residues" evidence="1">
    <location>
        <begin position="43"/>
        <end position="53"/>
    </location>
</feature>
<evidence type="ECO:0000313" key="3">
    <source>
        <dbReference type="Proteomes" id="UP000186922"/>
    </source>
</evidence>